<sequence length="442" mass="44540">MLKLALRLVSHHRTTAVATGLIALVGMALVVAMTTILATGLADRTAAADRAFLTQFPLIMGGWVVAIVVFAMVSTISVTLDGRAEEISGLRLIGAGPRQVRVLVSAETLAISAAAAPPGLGLGYLLGWLLFQGVRGTGLTEAGTVYSPGIVLPVVGVVVVLGAGVPAAWIGSRKAAERSPVETGAPSRPGSSRVARRRMVAAVLLVAGVGSASAVPALPADSIATTATTGPATVLTAIGLAVLAPDLVVLANRLLRVCTLRDRGAESHLATLNLAAAPERMRPAVTFLTLLVGVSAGTLAMQGIEDRHVAADSTARVLASVNYLVVVLIGLFMAIALTNNLVAAIGRRRGEFAVLALIGSTGKQTRGVLLRETAAATATAVVVATIGAVVCVVPFAVVKTGSPAAAFAVGPLLLSAVLGAVVALLVTALAGWRAVRAVAVPA</sequence>
<dbReference type="GO" id="GO:0005886">
    <property type="term" value="C:plasma membrane"/>
    <property type="evidence" value="ECO:0007669"/>
    <property type="project" value="UniProtKB-SubCell"/>
</dbReference>
<feature type="transmembrane region" description="Helical" evidence="6">
    <location>
        <begin position="284"/>
        <end position="301"/>
    </location>
</feature>
<evidence type="ECO:0000256" key="1">
    <source>
        <dbReference type="ARBA" id="ARBA00004651"/>
    </source>
</evidence>
<comment type="caution">
    <text evidence="8">The sequence shown here is derived from an EMBL/GenBank/DDBJ whole genome shotgun (WGS) entry which is preliminary data.</text>
</comment>
<dbReference type="InterPro" id="IPR038766">
    <property type="entry name" value="Membrane_comp_ABC_pdt"/>
</dbReference>
<keyword evidence="4 6" id="KW-1133">Transmembrane helix</keyword>
<evidence type="ECO:0000259" key="7">
    <source>
        <dbReference type="Pfam" id="PF02687"/>
    </source>
</evidence>
<feature type="transmembrane region" description="Helical" evidence="6">
    <location>
        <begin position="21"/>
        <end position="42"/>
    </location>
</feature>
<dbReference type="PANTHER" id="PTHR30287">
    <property type="entry name" value="MEMBRANE COMPONENT OF PREDICTED ABC SUPERFAMILY METABOLITE UPTAKE TRANSPORTER"/>
    <property type="match status" value="1"/>
</dbReference>
<feature type="transmembrane region" description="Helical" evidence="6">
    <location>
        <begin position="373"/>
        <end position="398"/>
    </location>
</feature>
<keyword evidence="5 6" id="KW-0472">Membrane</keyword>
<feature type="transmembrane region" description="Helical" evidence="6">
    <location>
        <begin position="62"/>
        <end position="81"/>
    </location>
</feature>
<dbReference type="AlphaFoldDB" id="A0A3N1GYG6"/>
<dbReference type="EMBL" id="RJKM01000001">
    <property type="protein sequence ID" value="ROP35072.1"/>
    <property type="molecule type" value="Genomic_DNA"/>
</dbReference>
<dbReference type="RefSeq" id="WP_123741277.1">
    <property type="nucleotide sequence ID" value="NZ_RJKM01000001.1"/>
</dbReference>
<name>A0A3N1GYG6_9PSEU</name>
<gene>
    <name evidence="8" type="ORF">EDD40_0286</name>
</gene>
<feature type="transmembrane region" description="Helical" evidence="6">
    <location>
        <begin position="230"/>
        <end position="251"/>
    </location>
</feature>
<evidence type="ECO:0000313" key="9">
    <source>
        <dbReference type="Proteomes" id="UP000268727"/>
    </source>
</evidence>
<reference evidence="8 9" key="1">
    <citation type="submission" date="2018-11" db="EMBL/GenBank/DDBJ databases">
        <title>Sequencing the genomes of 1000 actinobacteria strains.</title>
        <authorList>
            <person name="Klenk H.-P."/>
        </authorList>
    </citation>
    <scope>NUCLEOTIDE SEQUENCE [LARGE SCALE GENOMIC DNA]</scope>
    <source>
        <strain evidence="8 9">DSM 44231</strain>
    </source>
</reference>
<proteinExistence type="predicted"/>
<feature type="domain" description="ABC3 transporter permease C-terminal" evidence="7">
    <location>
        <begin position="324"/>
        <end position="436"/>
    </location>
</feature>
<protein>
    <submittedName>
        <fullName evidence="8">Putative ABC transport system permease protein</fullName>
    </submittedName>
</protein>
<organism evidence="8 9">
    <name type="scientific">Saccharothrix texasensis</name>
    <dbReference type="NCBI Taxonomy" id="103734"/>
    <lineage>
        <taxon>Bacteria</taxon>
        <taxon>Bacillati</taxon>
        <taxon>Actinomycetota</taxon>
        <taxon>Actinomycetes</taxon>
        <taxon>Pseudonocardiales</taxon>
        <taxon>Pseudonocardiaceae</taxon>
        <taxon>Saccharothrix</taxon>
    </lineage>
</organism>
<evidence type="ECO:0000256" key="5">
    <source>
        <dbReference type="ARBA" id="ARBA00023136"/>
    </source>
</evidence>
<feature type="transmembrane region" description="Helical" evidence="6">
    <location>
        <begin position="102"/>
        <end position="130"/>
    </location>
</feature>
<keyword evidence="2" id="KW-1003">Cell membrane</keyword>
<keyword evidence="9" id="KW-1185">Reference proteome</keyword>
<feature type="domain" description="ABC3 transporter permease C-terminal" evidence="7">
    <location>
        <begin position="60"/>
        <end position="174"/>
    </location>
</feature>
<evidence type="ECO:0000256" key="6">
    <source>
        <dbReference type="SAM" id="Phobius"/>
    </source>
</evidence>
<dbReference type="InterPro" id="IPR003838">
    <property type="entry name" value="ABC3_permease_C"/>
</dbReference>
<evidence type="ECO:0000256" key="3">
    <source>
        <dbReference type="ARBA" id="ARBA00022692"/>
    </source>
</evidence>
<feature type="transmembrane region" description="Helical" evidence="6">
    <location>
        <begin position="404"/>
        <end position="426"/>
    </location>
</feature>
<comment type="subcellular location">
    <subcellularLocation>
        <location evidence="1">Cell membrane</location>
        <topology evidence="1">Multi-pass membrane protein</topology>
    </subcellularLocation>
</comment>
<feature type="transmembrane region" description="Helical" evidence="6">
    <location>
        <begin position="199"/>
        <end position="218"/>
    </location>
</feature>
<evidence type="ECO:0000313" key="8">
    <source>
        <dbReference type="EMBL" id="ROP35072.1"/>
    </source>
</evidence>
<evidence type="ECO:0000256" key="4">
    <source>
        <dbReference type="ARBA" id="ARBA00022989"/>
    </source>
</evidence>
<dbReference type="PANTHER" id="PTHR30287:SF1">
    <property type="entry name" value="INNER MEMBRANE PROTEIN"/>
    <property type="match status" value="1"/>
</dbReference>
<evidence type="ECO:0000256" key="2">
    <source>
        <dbReference type="ARBA" id="ARBA00022475"/>
    </source>
</evidence>
<accession>A0A3N1GYG6</accession>
<feature type="transmembrane region" description="Helical" evidence="6">
    <location>
        <begin position="321"/>
        <end position="342"/>
    </location>
</feature>
<keyword evidence="3 6" id="KW-0812">Transmembrane</keyword>
<dbReference type="Pfam" id="PF02687">
    <property type="entry name" value="FtsX"/>
    <property type="match status" value="2"/>
</dbReference>
<dbReference type="Proteomes" id="UP000268727">
    <property type="component" value="Unassembled WGS sequence"/>
</dbReference>
<feature type="transmembrane region" description="Helical" evidence="6">
    <location>
        <begin position="150"/>
        <end position="170"/>
    </location>
</feature>
<dbReference type="OrthoDB" id="3223244at2"/>